<keyword evidence="2" id="KW-0732">Signal</keyword>
<dbReference type="Proteomes" id="UP000219632">
    <property type="component" value="Unassembled WGS sequence"/>
</dbReference>
<comment type="caution">
    <text evidence="3">The sequence shown here is derived from an EMBL/GenBank/DDBJ whole genome shotgun (WGS) entry which is preliminary data.</text>
</comment>
<accession>A0ABX4IER6</accession>
<keyword evidence="1" id="KW-0812">Transmembrane</keyword>
<feature type="transmembrane region" description="Helical" evidence="1">
    <location>
        <begin position="143"/>
        <end position="168"/>
    </location>
</feature>
<reference evidence="3 4" key="1">
    <citation type="submission" date="2017-09" db="EMBL/GenBank/DDBJ databases">
        <title>Draft Genomes of 144 Listeria Monocytogenes isolates from foods.</title>
        <authorList>
            <person name="Wu C.H."/>
            <person name="Ng J."/>
            <person name="Kiang D."/>
            <person name="Chen C.-Y."/>
            <person name="Frink S."/>
            <person name="Lafrades M."/>
            <person name="Morales C."/>
            <person name="Park P."/>
            <person name="Zwick M."/>
        </authorList>
    </citation>
    <scope>NUCLEOTIDE SEQUENCE [LARGE SCALE GENOMIC DNA]</scope>
    <source>
        <strain evidence="3 4">CDPHFDLB-F14M01633.75-2</strain>
    </source>
</reference>
<proteinExistence type="predicted"/>
<protein>
    <submittedName>
        <fullName evidence="3">Uncharacterized protein</fullName>
    </submittedName>
</protein>
<keyword evidence="1" id="KW-1133">Transmembrane helix</keyword>
<evidence type="ECO:0000256" key="1">
    <source>
        <dbReference type="SAM" id="Phobius"/>
    </source>
</evidence>
<evidence type="ECO:0000313" key="3">
    <source>
        <dbReference type="EMBL" id="PDK41118.1"/>
    </source>
</evidence>
<name>A0ABX4IER6_LISWE</name>
<keyword evidence="4" id="KW-1185">Reference proteome</keyword>
<dbReference type="EMBL" id="NYPG01000004">
    <property type="protein sequence ID" value="PDK41118.1"/>
    <property type="molecule type" value="Genomic_DNA"/>
</dbReference>
<feature type="signal peptide" evidence="2">
    <location>
        <begin position="1"/>
        <end position="31"/>
    </location>
</feature>
<keyword evidence="1" id="KW-0472">Membrane</keyword>
<sequence length="219" mass="24437">MEMKKLIKCMAPLFIATLISLTVSPSMTALAAETNGNNNTGNIVETEDYVVEQVSKDAYQVLDRETNEKSTVEYSKDYNKSTITNPDGTVDTMIKKDNLIYLNGEVIGEEVKEESRPLLKASAYKYVTTYKTKMSLQKTSASLGVSLAGLLGGPVGAFSSIAGILLTLKSYAPKKEVYIKIKQYYNSYSREIKNDYSIYKNSNYTGLIKTYTHKFRPYG</sequence>
<organism evidence="3 4">
    <name type="scientific">Listeria welshimeri</name>
    <dbReference type="NCBI Taxonomy" id="1643"/>
    <lineage>
        <taxon>Bacteria</taxon>
        <taxon>Bacillati</taxon>
        <taxon>Bacillota</taxon>
        <taxon>Bacilli</taxon>
        <taxon>Bacillales</taxon>
        <taxon>Listeriaceae</taxon>
        <taxon>Listeria</taxon>
    </lineage>
</organism>
<dbReference type="RefSeq" id="WP_097350533.1">
    <property type="nucleotide sequence ID" value="NZ_JACTKM010000007.1"/>
</dbReference>
<evidence type="ECO:0000256" key="2">
    <source>
        <dbReference type="SAM" id="SignalP"/>
    </source>
</evidence>
<gene>
    <name evidence="3" type="ORF">AFZ32_09400</name>
</gene>
<feature type="chain" id="PRO_5046601143" evidence="2">
    <location>
        <begin position="32"/>
        <end position="219"/>
    </location>
</feature>
<evidence type="ECO:0000313" key="4">
    <source>
        <dbReference type="Proteomes" id="UP000219632"/>
    </source>
</evidence>